<evidence type="ECO:0000313" key="2">
    <source>
        <dbReference type="EMBL" id="KAG9458855.1"/>
    </source>
</evidence>
<dbReference type="AlphaFoldDB" id="A0AAV7FCC8"/>
<accession>A0AAV7FCC8</accession>
<organism evidence="2 3">
    <name type="scientific">Aristolochia fimbriata</name>
    <name type="common">White veined hardy Dutchman's pipe vine</name>
    <dbReference type="NCBI Taxonomy" id="158543"/>
    <lineage>
        <taxon>Eukaryota</taxon>
        <taxon>Viridiplantae</taxon>
        <taxon>Streptophyta</taxon>
        <taxon>Embryophyta</taxon>
        <taxon>Tracheophyta</taxon>
        <taxon>Spermatophyta</taxon>
        <taxon>Magnoliopsida</taxon>
        <taxon>Magnoliidae</taxon>
        <taxon>Piperales</taxon>
        <taxon>Aristolochiaceae</taxon>
        <taxon>Aristolochia</taxon>
    </lineage>
</organism>
<evidence type="ECO:0000256" key="1">
    <source>
        <dbReference type="SAM" id="MobiDB-lite"/>
    </source>
</evidence>
<reference evidence="2 3" key="1">
    <citation type="submission" date="2021-07" db="EMBL/GenBank/DDBJ databases">
        <title>The Aristolochia fimbriata genome: insights into angiosperm evolution, floral development and chemical biosynthesis.</title>
        <authorList>
            <person name="Jiao Y."/>
        </authorList>
    </citation>
    <scope>NUCLEOTIDE SEQUENCE [LARGE SCALE GENOMIC DNA]</scope>
    <source>
        <strain evidence="2">IBCAS-2021</strain>
        <tissue evidence="2">Leaf</tissue>
    </source>
</reference>
<proteinExistence type="predicted"/>
<name>A0AAV7FCC8_ARIFI</name>
<gene>
    <name evidence="2" type="ORF">H6P81_003363</name>
</gene>
<comment type="caution">
    <text evidence="2">The sequence shown here is derived from an EMBL/GenBank/DDBJ whole genome shotgun (WGS) entry which is preliminary data.</text>
</comment>
<sequence length="145" mass="17189">MDKSWMQNWRFRLFNKEYKEGNQIVEAKEAAFETSSVDEAKIVENILGYRSGYIKGQRTAQPRIIRGSHSSSTAAHVEEKLSEYSQEIQSLKEENVSMREEHSREIQMLKDENNKSNKQMEEKYDKQMQDMFEMIRKLQEAQNKS</sequence>
<feature type="region of interest" description="Disordered" evidence="1">
    <location>
        <begin position="93"/>
        <end position="121"/>
    </location>
</feature>
<dbReference type="Proteomes" id="UP000825729">
    <property type="component" value="Unassembled WGS sequence"/>
</dbReference>
<dbReference type="EMBL" id="JAINDJ010000002">
    <property type="protein sequence ID" value="KAG9458855.1"/>
    <property type="molecule type" value="Genomic_DNA"/>
</dbReference>
<keyword evidence="3" id="KW-1185">Reference proteome</keyword>
<protein>
    <submittedName>
        <fullName evidence="2">Uncharacterized protein</fullName>
    </submittedName>
</protein>
<evidence type="ECO:0000313" key="3">
    <source>
        <dbReference type="Proteomes" id="UP000825729"/>
    </source>
</evidence>